<dbReference type="Pfam" id="PF00067">
    <property type="entry name" value="p450"/>
    <property type="match status" value="1"/>
</dbReference>
<dbReference type="CDD" id="cd11065">
    <property type="entry name" value="CYP64-like"/>
    <property type="match status" value="1"/>
</dbReference>
<dbReference type="AlphaFoldDB" id="A0A8H5LWY9"/>
<evidence type="ECO:0000256" key="8">
    <source>
        <dbReference type="ARBA" id="ARBA00023033"/>
    </source>
</evidence>
<dbReference type="PANTHER" id="PTHR46300">
    <property type="entry name" value="P450, PUTATIVE (EUROFUNG)-RELATED-RELATED"/>
    <property type="match status" value="1"/>
</dbReference>
<evidence type="ECO:0000256" key="3">
    <source>
        <dbReference type="ARBA" id="ARBA00010617"/>
    </source>
</evidence>
<evidence type="ECO:0000313" key="12">
    <source>
        <dbReference type="Proteomes" id="UP000559256"/>
    </source>
</evidence>
<sequence length="521" mass="58544">MLTSSSISYLDAFAAALAIFLLFLFVFSWRSKNSLPYPPGPKGLPIVGNLFDMPKEKDWITYAKWGDLYGGLISLRVFGMTFIIINSAEVAVDILEKQNSKTSDRPIVPMASDLVGWRNATGFMPYGETLRNHRRLQHQLLGTPNAVKAFHAHVELETHRFLKRLLENGEGFKGHIRKTAGAIILRISHGYEVREEQDPFVDLAEEAVEDLTQTTSPAAFFVNVIPALRHVPEWFPGAGFQKTARKMRKTLNDLADKPLEYVRSQMAAGTAIPSYTSKLLEQESELGRTLSEEEKNDIKWSASSLYAAGVDTTYAILHVFFKVMLLYPHVQAKAKAEIDAVVGNGRLPTMEDRERLPYVNAILLELYRWHIVLPTLIPHLSTDDLIYDGHFIPKGAFILPNVWKMTHDPTIYDDPMTFRPERFIATKDKSPQKDPRQFMFGFGRRICGGRHLADVSIFLACAMVLSVFDITKSHDKDGKILEPDTEVTSGIASYSSDFKCTVRARSENAVALVQAELAHLG</sequence>
<keyword evidence="7 9" id="KW-0408">Iron</keyword>
<keyword evidence="10" id="KW-0472">Membrane</keyword>
<evidence type="ECO:0000256" key="2">
    <source>
        <dbReference type="ARBA" id="ARBA00005179"/>
    </source>
</evidence>
<dbReference type="GO" id="GO:0020037">
    <property type="term" value="F:heme binding"/>
    <property type="evidence" value="ECO:0007669"/>
    <property type="project" value="InterPro"/>
</dbReference>
<dbReference type="InterPro" id="IPR050364">
    <property type="entry name" value="Cytochrome_P450_fung"/>
</dbReference>
<dbReference type="Proteomes" id="UP000559256">
    <property type="component" value="Unassembled WGS sequence"/>
</dbReference>
<evidence type="ECO:0000256" key="10">
    <source>
        <dbReference type="SAM" id="Phobius"/>
    </source>
</evidence>
<evidence type="ECO:0000256" key="7">
    <source>
        <dbReference type="ARBA" id="ARBA00023004"/>
    </source>
</evidence>
<proteinExistence type="inferred from homology"/>
<gene>
    <name evidence="11" type="ORF">D9758_005196</name>
</gene>
<keyword evidence="8" id="KW-0503">Monooxygenase</keyword>
<dbReference type="OrthoDB" id="2789670at2759"/>
<dbReference type="GO" id="GO:0004497">
    <property type="term" value="F:monooxygenase activity"/>
    <property type="evidence" value="ECO:0007669"/>
    <property type="project" value="UniProtKB-KW"/>
</dbReference>
<organism evidence="11 12">
    <name type="scientific">Tetrapyrgos nigripes</name>
    <dbReference type="NCBI Taxonomy" id="182062"/>
    <lineage>
        <taxon>Eukaryota</taxon>
        <taxon>Fungi</taxon>
        <taxon>Dikarya</taxon>
        <taxon>Basidiomycota</taxon>
        <taxon>Agaricomycotina</taxon>
        <taxon>Agaricomycetes</taxon>
        <taxon>Agaricomycetidae</taxon>
        <taxon>Agaricales</taxon>
        <taxon>Marasmiineae</taxon>
        <taxon>Marasmiaceae</taxon>
        <taxon>Tetrapyrgos</taxon>
    </lineage>
</organism>
<evidence type="ECO:0000313" key="11">
    <source>
        <dbReference type="EMBL" id="KAF5372608.1"/>
    </source>
</evidence>
<name>A0A8H5LWY9_9AGAR</name>
<keyword evidence="6" id="KW-0560">Oxidoreductase</keyword>
<keyword evidence="4 9" id="KW-0349">Heme</keyword>
<dbReference type="InterPro" id="IPR001128">
    <property type="entry name" value="Cyt_P450"/>
</dbReference>
<feature type="binding site" description="axial binding residue" evidence="9">
    <location>
        <position position="447"/>
    </location>
    <ligand>
        <name>heme</name>
        <dbReference type="ChEBI" id="CHEBI:30413"/>
    </ligand>
    <ligandPart>
        <name>Fe</name>
        <dbReference type="ChEBI" id="CHEBI:18248"/>
    </ligandPart>
</feature>
<dbReference type="InterPro" id="IPR002401">
    <property type="entry name" value="Cyt_P450_E_grp-I"/>
</dbReference>
<keyword evidence="10" id="KW-1133">Transmembrane helix</keyword>
<comment type="caution">
    <text evidence="11">The sequence shown here is derived from an EMBL/GenBank/DDBJ whole genome shotgun (WGS) entry which is preliminary data.</text>
</comment>
<keyword evidence="10" id="KW-0812">Transmembrane</keyword>
<feature type="transmembrane region" description="Helical" evidence="10">
    <location>
        <begin position="6"/>
        <end position="27"/>
    </location>
</feature>
<dbReference type="PRINTS" id="PR00463">
    <property type="entry name" value="EP450I"/>
</dbReference>
<dbReference type="GO" id="GO:0016705">
    <property type="term" value="F:oxidoreductase activity, acting on paired donors, with incorporation or reduction of molecular oxygen"/>
    <property type="evidence" value="ECO:0007669"/>
    <property type="project" value="InterPro"/>
</dbReference>
<protein>
    <recommendedName>
        <fullName evidence="13">Cytochrome P450</fullName>
    </recommendedName>
</protein>
<evidence type="ECO:0000256" key="9">
    <source>
        <dbReference type="PIRSR" id="PIRSR602401-1"/>
    </source>
</evidence>
<reference evidence="11 12" key="1">
    <citation type="journal article" date="2020" name="ISME J.">
        <title>Uncovering the hidden diversity of litter-decomposition mechanisms in mushroom-forming fungi.</title>
        <authorList>
            <person name="Floudas D."/>
            <person name="Bentzer J."/>
            <person name="Ahren D."/>
            <person name="Johansson T."/>
            <person name="Persson P."/>
            <person name="Tunlid A."/>
        </authorList>
    </citation>
    <scope>NUCLEOTIDE SEQUENCE [LARGE SCALE GENOMIC DNA]</scope>
    <source>
        <strain evidence="11 12">CBS 291.85</strain>
    </source>
</reference>
<evidence type="ECO:0000256" key="1">
    <source>
        <dbReference type="ARBA" id="ARBA00001971"/>
    </source>
</evidence>
<dbReference type="GO" id="GO:0005506">
    <property type="term" value="F:iron ion binding"/>
    <property type="evidence" value="ECO:0007669"/>
    <property type="project" value="InterPro"/>
</dbReference>
<dbReference type="Gene3D" id="1.10.630.10">
    <property type="entry name" value="Cytochrome P450"/>
    <property type="match status" value="1"/>
</dbReference>
<comment type="pathway">
    <text evidence="2">Secondary metabolite biosynthesis.</text>
</comment>
<evidence type="ECO:0000256" key="5">
    <source>
        <dbReference type="ARBA" id="ARBA00022723"/>
    </source>
</evidence>
<dbReference type="InterPro" id="IPR036396">
    <property type="entry name" value="Cyt_P450_sf"/>
</dbReference>
<dbReference type="PANTHER" id="PTHR46300:SF7">
    <property type="entry name" value="P450, PUTATIVE (EUROFUNG)-RELATED"/>
    <property type="match status" value="1"/>
</dbReference>
<evidence type="ECO:0008006" key="13">
    <source>
        <dbReference type="Google" id="ProtNLM"/>
    </source>
</evidence>
<comment type="cofactor">
    <cofactor evidence="1 9">
        <name>heme</name>
        <dbReference type="ChEBI" id="CHEBI:30413"/>
    </cofactor>
</comment>
<keyword evidence="5 9" id="KW-0479">Metal-binding</keyword>
<dbReference type="SUPFAM" id="SSF48264">
    <property type="entry name" value="Cytochrome P450"/>
    <property type="match status" value="1"/>
</dbReference>
<accession>A0A8H5LWY9</accession>
<evidence type="ECO:0000256" key="6">
    <source>
        <dbReference type="ARBA" id="ARBA00023002"/>
    </source>
</evidence>
<keyword evidence="12" id="KW-1185">Reference proteome</keyword>
<comment type="similarity">
    <text evidence="3">Belongs to the cytochrome P450 family.</text>
</comment>
<evidence type="ECO:0000256" key="4">
    <source>
        <dbReference type="ARBA" id="ARBA00022617"/>
    </source>
</evidence>
<dbReference type="EMBL" id="JAACJM010000005">
    <property type="protein sequence ID" value="KAF5372608.1"/>
    <property type="molecule type" value="Genomic_DNA"/>
</dbReference>